<dbReference type="Gene3D" id="3.20.20.80">
    <property type="entry name" value="Glycosidases"/>
    <property type="match status" value="1"/>
</dbReference>
<dbReference type="InterPro" id="IPR017853">
    <property type="entry name" value="GH"/>
</dbReference>
<evidence type="ECO:0000256" key="5">
    <source>
        <dbReference type="SAM" id="SignalP"/>
    </source>
</evidence>
<feature type="chain" id="PRO_5034125057" description="Glycosyl hydrolases family 39 N-terminal catalytic domain-containing protein" evidence="5">
    <location>
        <begin position="23"/>
        <end position="569"/>
    </location>
</feature>
<keyword evidence="8" id="KW-1185">Reference proteome</keyword>
<evidence type="ECO:0000256" key="1">
    <source>
        <dbReference type="ARBA" id="ARBA00008875"/>
    </source>
</evidence>
<dbReference type="GO" id="GO:0005975">
    <property type="term" value="P:carbohydrate metabolic process"/>
    <property type="evidence" value="ECO:0007669"/>
    <property type="project" value="InterPro"/>
</dbReference>
<name>A0A8H5GV63_9AGAR</name>
<evidence type="ECO:0000259" key="6">
    <source>
        <dbReference type="Pfam" id="PF01229"/>
    </source>
</evidence>
<comment type="caution">
    <text evidence="7">The sequence shown here is derived from an EMBL/GenBank/DDBJ whole genome shotgun (WGS) entry which is preliminary data.</text>
</comment>
<dbReference type="InterPro" id="IPR051923">
    <property type="entry name" value="Glycosyl_Hydrolase_39"/>
</dbReference>
<evidence type="ECO:0000256" key="2">
    <source>
        <dbReference type="ARBA" id="ARBA00022801"/>
    </source>
</evidence>
<feature type="active site" description="Proton donor" evidence="4">
    <location>
        <position position="208"/>
    </location>
</feature>
<dbReference type="SUPFAM" id="SSF51445">
    <property type="entry name" value="(Trans)glycosidases"/>
    <property type="match status" value="1"/>
</dbReference>
<dbReference type="GO" id="GO:0004553">
    <property type="term" value="F:hydrolase activity, hydrolyzing O-glycosyl compounds"/>
    <property type="evidence" value="ECO:0007669"/>
    <property type="project" value="InterPro"/>
</dbReference>
<dbReference type="OrthoDB" id="15153at2759"/>
<evidence type="ECO:0000256" key="4">
    <source>
        <dbReference type="PIRSR" id="PIRSR600514-1"/>
    </source>
</evidence>
<sequence length="569" mass="63249">MTSPPTMKLAFLLLSLFHATTARQVNITVDASKVLGSLSPVARFFGADEPNYATYPDGKALLQQLGEVVPDQPTYFRTHNLLTTCDPPDDTTPHRLKWGCTNVYTEDEHGQPIFNFTILDEIFDTYLESGVKPYVQTGFMPKALSNHPDPYSFEFDGASAANNIFTGWTNPPTSWEKWGDLIFQWAKHCVERYGKAEVESWYWEVWNEPNIAYWNGTQEQYFMLYDFAVDGVLRALPSATVGGPEVAGGASGDWLGLFLNHTLDGANSATGKNGAPLDFISFHAKGAPTFINATDSVPAHLQMNMAAGLQNVEDAFSVIQSFPTLNQLPVFVGEDDPDSCAACLSPQVDYRNGLIYPSYTAASFTRQIDLAVKHSINLAGTLTWAFEFDDHPFFDGFRVLATNQIDKPILNFFRMFGKMQRQRIDAHSTGQHDLDSVVSSSVRGDSDVGVFASRSEEQDKMAVMIWNYHDDDLPKPDAQISFNISNAFPGHDVARLTHFRIDESHSNAFSAWLAMGSPQNPPQEQLADLKAEGMLKMLHPPAQIELRNGSVEIEFDLPIHAISLLVIEQ</sequence>
<dbReference type="PRINTS" id="PR00745">
    <property type="entry name" value="GLHYDRLASE39"/>
</dbReference>
<comment type="similarity">
    <text evidence="1">Belongs to the glycosyl hydrolase 39 family.</text>
</comment>
<evidence type="ECO:0000313" key="8">
    <source>
        <dbReference type="Proteomes" id="UP000559256"/>
    </source>
</evidence>
<keyword evidence="5" id="KW-0732">Signal</keyword>
<accession>A0A8H5GV63</accession>
<feature type="domain" description="Glycosyl hydrolases family 39 N-terminal catalytic" evidence="6">
    <location>
        <begin position="102"/>
        <end position="531"/>
    </location>
</feature>
<keyword evidence="2" id="KW-0378">Hydrolase</keyword>
<gene>
    <name evidence="7" type="ORF">D9758_003482</name>
</gene>
<dbReference type="AlphaFoldDB" id="A0A8H5GV63"/>
<dbReference type="InterPro" id="IPR000514">
    <property type="entry name" value="Glyco_hydro_39"/>
</dbReference>
<dbReference type="Gene3D" id="2.60.40.1500">
    <property type="entry name" value="Glycosyl hydrolase domain, family 39"/>
    <property type="match status" value="1"/>
</dbReference>
<proteinExistence type="inferred from homology"/>
<protein>
    <recommendedName>
        <fullName evidence="6">Glycosyl hydrolases family 39 N-terminal catalytic domain-containing protein</fullName>
    </recommendedName>
</protein>
<dbReference type="PANTHER" id="PTHR12631">
    <property type="entry name" value="ALPHA-L-IDURONIDASE"/>
    <property type="match status" value="1"/>
</dbReference>
<dbReference type="Proteomes" id="UP000559256">
    <property type="component" value="Unassembled WGS sequence"/>
</dbReference>
<dbReference type="InterPro" id="IPR049166">
    <property type="entry name" value="GH39_cat"/>
</dbReference>
<reference evidence="7 8" key="1">
    <citation type="journal article" date="2020" name="ISME J.">
        <title>Uncovering the hidden diversity of litter-decomposition mechanisms in mushroom-forming fungi.</title>
        <authorList>
            <person name="Floudas D."/>
            <person name="Bentzer J."/>
            <person name="Ahren D."/>
            <person name="Johansson T."/>
            <person name="Persson P."/>
            <person name="Tunlid A."/>
        </authorList>
    </citation>
    <scope>NUCLEOTIDE SEQUENCE [LARGE SCALE GENOMIC DNA]</scope>
    <source>
        <strain evidence="7 8">CBS 291.85</strain>
    </source>
</reference>
<dbReference type="SUPFAM" id="SSF51011">
    <property type="entry name" value="Glycosyl hydrolase domain"/>
    <property type="match status" value="1"/>
</dbReference>
<dbReference type="EMBL" id="JAACJM010000007">
    <property type="protein sequence ID" value="KAF5371683.1"/>
    <property type="molecule type" value="Genomic_DNA"/>
</dbReference>
<dbReference type="Pfam" id="PF01229">
    <property type="entry name" value="Glyco_hydro_39"/>
    <property type="match status" value="1"/>
</dbReference>
<keyword evidence="3" id="KW-0326">Glycosidase</keyword>
<organism evidence="7 8">
    <name type="scientific">Tetrapyrgos nigripes</name>
    <dbReference type="NCBI Taxonomy" id="182062"/>
    <lineage>
        <taxon>Eukaryota</taxon>
        <taxon>Fungi</taxon>
        <taxon>Dikarya</taxon>
        <taxon>Basidiomycota</taxon>
        <taxon>Agaricomycotina</taxon>
        <taxon>Agaricomycetes</taxon>
        <taxon>Agaricomycetidae</taxon>
        <taxon>Agaricales</taxon>
        <taxon>Marasmiineae</taxon>
        <taxon>Marasmiaceae</taxon>
        <taxon>Tetrapyrgos</taxon>
    </lineage>
</organism>
<evidence type="ECO:0000313" key="7">
    <source>
        <dbReference type="EMBL" id="KAF5371683.1"/>
    </source>
</evidence>
<evidence type="ECO:0000256" key="3">
    <source>
        <dbReference type="ARBA" id="ARBA00023295"/>
    </source>
</evidence>
<dbReference type="PANTHER" id="PTHR12631:SF8">
    <property type="entry name" value="ALPHA-L-IDURONIDASE"/>
    <property type="match status" value="1"/>
</dbReference>
<feature type="signal peptide" evidence="5">
    <location>
        <begin position="1"/>
        <end position="22"/>
    </location>
</feature>